<dbReference type="AlphaFoldDB" id="A0A7C8ZP54"/>
<evidence type="ECO:0000256" key="1">
    <source>
        <dbReference type="SAM" id="MobiDB-lite"/>
    </source>
</evidence>
<sequence>MNNFPAHGATQPTRSSATTTTITSRSPATSASPAAATGLTAALFATFPSEAPPARQPSASALPPSGPPGLSPRHYLNPYPPPWCSVRRMVVVGEGLVPC</sequence>
<protein>
    <submittedName>
        <fullName evidence="2">Uncharacterized protein</fullName>
    </submittedName>
</protein>
<accession>A0A7C8ZP54</accession>
<reference evidence="2" key="2">
    <citation type="submission" date="2020-07" db="EMBL/GenBank/DDBJ databases">
        <authorList>
            <person name="Vera ALvarez R."/>
            <person name="Arias-Moreno D.M."/>
            <person name="Jimenez-Jacinto V."/>
            <person name="Jimenez-Bremont J.F."/>
            <person name="Swaminathan K."/>
            <person name="Moose S.P."/>
            <person name="Guerrero-Gonzalez M.L."/>
            <person name="Marino-Ramirez L."/>
            <person name="Landsman D."/>
            <person name="Rodriguez-Kessler M."/>
            <person name="Delgado-Sanchez P."/>
        </authorList>
    </citation>
    <scope>NUCLEOTIDE SEQUENCE</scope>
    <source>
        <tissue evidence="2">Cladode</tissue>
    </source>
</reference>
<feature type="region of interest" description="Disordered" evidence="1">
    <location>
        <begin position="1"/>
        <end position="35"/>
    </location>
</feature>
<proteinExistence type="predicted"/>
<feature type="compositionally biased region" description="Low complexity" evidence="1">
    <location>
        <begin position="9"/>
        <end position="35"/>
    </location>
</feature>
<dbReference type="EMBL" id="GISG01152983">
    <property type="protein sequence ID" value="MBA4647915.1"/>
    <property type="molecule type" value="Transcribed_RNA"/>
</dbReference>
<dbReference type="EMBL" id="GISG01152982">
    <property type="protein sequence ID" value="MBA4647914.1"/>
    <property type="molecule type" value="Transcribed_RNA"/>
</dbReference>
<evidence type="ECO:0000313" key="2">
    <source>
        <dbReference type="EMBL" id="MBA4647914.1"/>
    </source>
</evidence>
<organism evidence="2">
    <name type="scientific">Opuntia streptacantha</name>
    <name type="common">Prickly pear cactus</name>
    <name type="synonym">Opuntia cardona</name>
    <dbReference type="NCBI Taxonomy" id="393608"/>
    <lineage>
        <taxon>Eukaryota</taxon>
        <taxon>Viridiplantae</taxon>
        <taxon>Streptophyta</taxon>
        <taxon>Embryophyta</taxon>
        <taxon>Tracheophyta</taxon>
        <taxon>Spermatophyta</taxon>
        <taxon>Magnoliopsida</taxon>
        <taxon>eudicotyledons</taxon>
        <taxon>Gunneridae</taxon>
        <taxon>Pentapetalae</taxon>
        <taxon>Caryophyllales</taxon>
        <taxon>Cactineae</taxon>
        <taxon>Cactaceae</taxon>
        <taxon>Opuntioideae</taxon>
        <taxon>Opuntia</taxon>
    </lineage>
</organism>
<reference evidence="2" key="1">
    <citation type="journal article" date="2013" name="J. Plant Res.">
        <title>Effect of fungi and light on seed germination of three Opuntia species from semiarid lands of central Mexico.</title>
        <authorList>
            <person name="Delgado-Sanchez P."/>
            <person name="Jimenez-Bremont J.F."/>
            <person name="Guerrero-Gonzalez Mde L."/>
            <person name="Flores J."/>
        </authorList>
    </citation>
    <scope>NUCLEOTIDE SEQUENCE</scope>
    <source>
        <tissue evidence="2">Cladode</tissue>
    </source>
</reference>
<name>A0A7C8ZP54_OPUST</name>
<feature type="region of interest" description="Disordered" evidence="1">
    <location>
        <begin position="48"/>
        <end position="74"/>
    </location>
</feature>